<evidence type="ECO:0000313" key="2">
    <source>
        <dbReference type="EnsemblMetazoa" id="XP_004928853.1"/>
    </source>
</evidence>
<dbReference type="Gene3D" id="2.40.128.20">
    <property type="match status" value="1"/>
</dbReference>
<organism evidence="2 3">
    <name type="scientific">Bombyx mori</name>
    <name type="common">Silk moth</name>
    <dbReference type="NCBI Taxonomy" id="7091"/>
    <lineage>
        <taxon>Eukaryota</taxon>
        <taxon>Metazoa</taxon>
        <taxon>Ecdysozoa</taxon>
        <taxon>Arthropoda</taxon>
        <taxon>Hexapoda</taxon>
        <taxon>Insecta</taxon>
        <taxon>Pterygota</taxon>
        <taxon>Neoptera</taxon>
        <taxon>Endopterygota</taxon>
        <taxon>Lepidoptera</taxon>
        <taxon>Glossata</taxon>
        <taxon>Ditrysia</taxon>
        <taxon>Bombycoidea</taxon>
        <taxon>Bombycidae</taxon>
        <taxon>Bombycinae</taxon>
        <taxon>Bombyx</taxon>
    </lineage>
</organism>
<dbReference type="KEGG" id="bmor:101743740"/>
<dbReference type="PROSITE" id="PS00214">
    <property type="entry name" value="FABP"/>
    <property type="match status" value="1"/>
</dbReference>
<dbReference type="SUPFAM" id="SSF50814">
    <property type="entry name" value="Lipocalins"/>
    <property type="match status" value="1"/>
</dbReference>
<dbReference type="OrthoDB" id="354351at2759"/>
<name>A0A8R2AM63_BOMMO</name>
<dbReference type="CDD" id="cd19448">
    <property type="entry name" value="FABP_pancrustacea"/>
    <property type="match status" value="1"/>
</dbReference>
<gene>
    <name evidence="2" type="primary">101743740</name>
</gene>
<feature type="domain" description="Cytosolic fatty-acid binding proteins" evidence="1">
    <location>
        <begin position="6"/>
        <end position="23"/>
    </location>
</feature>
<dbReference type="Pfam" id="PF14651">
    <property type="entry name" value="Lipocalin_7"/>
    <property type="match status" value="1"/>
</dbReference>
<reference evidence="2" key="2">
    <citation type="submission" date="2022-06" db="UniProtKB">
        <authorList>
            <consortium name="EnsemblMetazoa"/>
        </authorList>
    </citation>
    <scope>IDENTIFICATION</scope>
    <source>
        <strain evidence="2">p50T (Dazao)</strain>
    </source>
</reference>
<evidence type="ECO:0000259" key="1">
    <source>
        <dbReference type="PROSITE" id="PS00214"/>
    </source>
</evidence>
<dbReference type="InterPro" id="IPR000463">
    <property type="entry name" value="Fatty_acid-bd"/>
</dbReference>
<reference evidence="3" key="1">
    <citation type="journal article" date="2008" name="Insect Biochem. Mol. Biol.">
        <title>The genome of a lepidopteran model insect, the silkworm Bombyx mori.</title>
        <authorList>
            <consortium name="International Silkworm Genome Consortium"/>
        </authorList>
    </citation>
    <scope>NUCLEOTIDE SEQUENCE [LARGE SCALE GENOMIC DNA]</scope>
    <source>
        <strain evidence="3">p50T</strain>
    </source>
</reference>
<dbReference type="SMR" id="A0A8R2AM63"/>
<accession>A0A8R2AM63</accession>
<dbReference type="InterPro" id="IPR012674">
    <property type="entry name" value="Calycin"/>
</dbReference>
<keyword evidence="3" id="KW-1185">Reference proteome</keyword>
<dbReference type="EnsemblMetazoa" id="XM_004928796.4">
    <property type="protein sequence ID" value="XP_004928853.1"/>
    <property type="gene ID" value="LOC101743740"/>
</dbReference>
<dbReference type="GO" id="GO:0008289">
    <property type="term" value="F:lipid binding"/>
    <property type="evidence" value="ECO:0007669"/>
    <property type="project" value="InterPro"/>
</dbReference>
<dbReference type="OMA" id="FRNGVEF"/>
<evidence type="ECO:0000313" key="3">
    <source>
        <dbReference type="Proteomes" id="UP000005204"/>
    </source>
</evidence>
<protein>
    <recommendedName>
        <fullName evidence="1">Cytosolic fatty-acid binding proteins domain-containing protein</fullName>
    </recommendedName>
</protein>
<dbReference type="AlphaFoldDB" id="A0A8R2AM63"/>
<sequence>MSFLGKKYTLDREENFDGFLKFIGLPEDQIQKHSQFKPTAVLTKEGNKYKSITVNTDGPKESVFESGVPFDEVVPGGFKVKTMYIVDGNTVTQTVENPNGIATFKREYSGNELKVTVTADKWDGTAYRYYKA</sequence>
<proteinExistence type="predicted"/>
<dbReference type="Proteomes" id="UP000005204">
    <property type="component" value="Unassembled WGS sequence"/>
</dbReference>